<reference evidence="1" key="2">
    <citation type="submission" date="2023-06" db="EMBL/GenBank/DDBJ databases">
        <authorList>
            <person name="Ma L."/>
            <person name="Liu K.-W."/>
            <person name="Li Z."/>
            <person name="Hsiao Y.-Y."/>
            <person name="Qi Y."/>
            <person name="Fu T."/>
            <person name="Tang G."/>
            <person name="Zhang D."/>
            <person name="Sun W.-H."/>
            <person name="Liu D.-K."/>
            <person name="Li Y."/>
            <person name="Chen G.-Z."/>
            <person name="Liu X.-D."/>
            <person name="Liao X.-Y."/>
            <person name="Jiang Y.-T."/>
            <person name="Yu X."/>
            <person name="Hao Y."/>
            <person name="Huang J."/>
            <person name="Zhao X.-W."/>
            <person name="Ke S."/>
            <person name="Chen Y.-Y."/>
            <person name="Wu W.-L."/>
            <person name="Hsu J.-L."/>
            <person name="Lin Y.-F."/>
            <person name="Huang M.-D."/>
            <person name="Li C.-Y."/>
            <person name="Huang L."/>
            <person name="Wang Z.-W."/>
            <person name="Zhao X."/>
            <person name="Zhong W.-Y."/>
            <person name="Peng D.-H."/>
            <person name="Ahmad S."/>
            <person name="Lan S."/>
            <person name="Zhang J.-S."/>
            <person name="Tsai W.-C."/>
            <person name="Van De Peer Y."/>
            <person name="Liu Z.-J."/>
        </authorList>
    </citation>
    <scope>NUCLEOTIDE SEQUENCE</scope>
    <source>
        <strain evidence="1">CP</strain>
        <tissue evidence="1">Leaves</tissue>
    </source>
</reference>
<evidence type="ECO:0000313" key="2">
    <source>
        <dbReference type="Proteomes" id="UP001180020"/>
    </source>
</evidence>
<gene>
    <name evidence="1" type="ORF">QJS10_CPB18g01879</name>
</gene>
<protein>
    <submittedName>
        <fullName evidence="1">Uncharacterized protein</fullName>
    </submittedName>
</protein>
<dbReference type="Proteomes" id="UP001180020">
    <property type="component" value="Unassembled WGS sequence"/>
</dbReference>
<dbReference type="EMBL" id="JAUJYO010000018">
    <property type="protein sequence ID" value="KAK1290118.1"/>
    <property type="molecule type" value="Genomic_DNA"/>
</dbReference>
<comment type="caution">
    <text evidence="1">The sequence shown here is derived from an EMBL/GenBank/DDBJ whole genome shotgun (WGS) entry which is preliminary data.</text>
</comment>
<dbReference type="AlphaFoldDB" id="A0AAV9CPH2"/>
<proteinExistence type="predicted"/>
<organism evidence="1 2">
    <name type="scientific">Acorus calamus</name>
    <name type="common">Sweet flag</name>
    <dbReference type="NCBI Taxonomy" id="4465"/>
    <lineage>
        <taxon>Eukaryota</taxon>
        <taxon>Viridiplantae</taxon>
        <taxon>Streptophyta</taxon>
        <taxon>Embryophyta</taxon>
        <taxon>Tracheophyta</taxon>
        <taxon>Spermatophyta</taxon>
        <taxon>Magnoliopsida</taxon>
        <taxon>Liliopsida</taxon>
        <taxon>Acoraceae</taxon>
        <taxon>Acorus</taxon>
    </lineage>
</organism>
<name>A0AAV9CPH2_ACOCL</name>
<reference evidence="1" key="1">
    <citation type="journal article" date="2023" name="Nat. Commun.">
        <title>Diploid and tetraploid genomes of Acorus and the evolution of monocots.</title>
        <authorList>
            <person name="Ma L."/>
            <person name="Liu K.W."/>
            <person name="Li Z."/>
            <person name="Hsiao Y.Y."/>
            <person name="Qi Y."/>
            <person name="Fu T."/>
            <person name="Tang G.D."/>
            <person name="Zhang D."/>
            <person name="Sun W.H."/>
            <person name="Liu D.K."/>
            <person name="Li Y."/>
            <person name="Chen G.Z."/>
            <person name="Liu X.D."/>
            <person name="Liao X.Y."/>
            <person name="Jiang Y.T."/>
            <person name="Yu X."/>
            <person name="Hao Y."/>
            <person name="Huang J."/>
            <person name="Zhao X.W."/>
            <person name="Ke S."/>
            <person name="Chen Y.Y."/>
            <person name="Wu W.L."/>
            <person name="Hsu J.L."/>
            <person name="Lin Y.F."/>
            <person name="Huang M.D."/>
            <person name="Li C.Y."/>
            <person name="Huang L."/>
            <person name="Wang Z.W."/>
            <person name="Zhao X."/>
            <person name="Zhong W.Y."/>
            <person name="Peng D.H."/>
            <person name="Ahmad S."/>
            <person name="Lan S."/>
            <person name="Zhang J.S."/>
            <person name="Tsai W.C."/>
            <person name="Van de Peer Y."/>
            <person name="Liu Z.J."/>
        </authorList>
    </citation>
    <scope>NUCLEOTIDE SEQUENCE</scope>
    <source>
        <strain evidence="1">CP</strain>
    </source>
</reference>
<accession>A0AAV9CPH2</accession>
<sequence>MLTVNFEESIAEAIRQLEESTNVMPEGLKRAATELRQKMKKLEDDNRELMNNVRYYTPNESRFRICNEGLKVKLDTFPDFVNNLKGS</sequence>
<keyword evidence="2" id="KW-1185">Reference proteome</keyword>
<evidence type="ECO:0000313" key="1">
    <source>
        <dbReference type="EMBL" id="KAK1290118.1"/>
    </source>
</evidence>